<evidence type="ECO:0008006" key="4">
    <source>
        <dbReference type="Google" id="ProtNLM"/>
    </source>
</evidence>
<dbReference type="AlphaFoldDB" id="A0A0R0L1K0"/>
<dbReference type="EnsemblPlants" id="KRH70921">
    <property type="protein sequence ID" value="KRH70921"/>
    <property type="gene ID" value="GLYMA_02G118300"/>
</dbReference>
<dbReference type="STRING" id="3847.A0A0R0L1K0"/>
<organism evidence="1">
    <name type="scientific">Glycine max</name>
    <name type="common">Soybean</name>
    <name type="synonym">Glycine hispida</name>
    <dbReference type="NCBI Taxonomy" id="3847"/>
    <lineage>
        <taxon>Eukaryota</taxon>
        <taxon>Viridiplantae</taxon>
        <taxon>Streptophyta</taxon>
        <taxon>Embryophyta</taxon>
        <taxon>Tracheophyta</taxon>
        <taxon>Spermatophyta</taxon>
        <taxon>Magnoliopsida</taxon>
        <taxon>eudicotyledons</taxon>
        <taxon>Gunneridae</taxon>
        <taxon>Pentapetalae</taxon>
        <taxon>rosids</taxon>
        <taxon>fabids</taxon>
        <taxon>Fabales</taxon>
        <taxon>Fabaceae</taxon>
        <taxon>Papilionoideae</taxon>
        <taxon>50 kb inversion clade</taxon>
        <taxon>NPAAA clade</taxon>
        <taxon>indigoferoid/millettioid clade</taxon>
        <taxon>Phaseoleae</taxon>
        <taxon>Glycine</taxon>
        <taxon>Glycine subgen. Soja</taxon>
    </lineage>
</organism>
<reference evidence="1" key="3">
    <citation type="submission" date="2018-07" db="EMBL/GenBank/DDBJ databases">
        <title>WGS assembly of Glycine max.</title>
        <authorList>
            <person name="Schmutz J."/>
            <person name="Cannon S."/>
            <person name="Schlueter J."/>
            <person name="Ma J."/>
            <person name="Mitros T."/>
            <person name="Nelson W."/>
            <person name="Hyten D."/>
            <person name="Song Q."/>
            <person name="Thelen J."/>
            <person name="Cheng J."/>
            <person name="Xu D."/>
            <person name="Hellsten U."/>
            <person name="May G."/>
            <person name="Yu Y."/>
            <person name="Sakurai T."/>
            <person name="Umezawa T."/>
            <person name="Bhattacharyya M."/>
            <person name="Sandhu D."/>
            <person name="Valliyodan B."/>
            <person name="Lindquist E."/>
            <person name="Peto M."/>
            <person name="Grant D."/>
            <person name="Shu S."/>
            <person name="Goodstein D."/>
            <person name="Barry K."/>
            <person name="Futrell-Griggs M."/>
            <person name="Abernathy B."/>
            <person name="Du J."/>
            <person name="Tian Z."/>
            <person name="Zhu L."/>
            <person name="Gill N."/>
            <person name="Joshi T."/>
            <person name="Libault M."/>
            <person name="Sethuraman A."/>
            <person name="Zhang X."/>
            <person name="Shinozaki K."/>
            <person name="Nguyen H."/>
            <person name="Wing R."/>
            <person name="Cregan P."/>
            <person name="Specht J."/>
            <person name="Grimwood J."/>
            <person name="Rokhsar D."/>
            <person name="Stacey G."/>
            <person name="Shoemaker R."/>
            <person name="Jackson S."/>
        </authorList>
    </citation>
    <scope>NUCLEOTIDE SEQUENCE</scope>
    <source>
        <tissue evidence="1">Callus</tissue>
    </source>
</reference>
<protein>
    <recommendedName>
        <fullName evidence="4">Nudix hydrolase domain-containing protein</fullName>
    </recommendedName>
</protein>
<dbReference type="SMR" id="A0A0R0L1K0"/>
<evidence type="ECO:0000313" key="1">
    <source>
        <dbReference type="EMBL" id="KRH70921.1"/>
    </source>
</evidence>
<dbReference type="GO" id="GO:0005829">
    <property type="term" value="C:cytosol"/>
    <property type="evidence" value="ECO:0000318"/>
    <property type="project" value="GO_Central"/>
</dbReference>
<dbReference type="GO" id="GO:0035539">
    <property type="term" value="F:8-oxo-7,8-dihydrodeoxyguanosine triphosphate pyrophosphatase activity"/>
    <property type="evidence" value="ECO:0000318"/>
    <property type="project" value="GO_Central"/>
</dbReference>
<reference evidence="1 2" key="1">
    <citation type="journal article" date="2010" name="Nature">
        <title>Genome sequence of the palaeopolyploid soybean.</title>
        <authorList>
            <person name="Schmutz J."/>
            <person name="Cannon S.B."/>
            <person name="Schlueter J."/>
            <person name="Ma J."/>
            <person name="Mitros T."/>
            <person name="Nelson W."/>
            <person name="Hyten D.L."/>
            <person name="Song Q."/>
            <person name="Thelen J.J."/>
            <person name="Cheng J."/>
            <person name="Xu D."/>
            <person name="Hellsten U."/>
            <person name="May G.D."/>
            <person name="Yu Y."/>
            <person name="Sakurai T."/>
            <person name="Umezawa T."/>
            <person name="Bhattacharyya M.K."/>
            <person name="Sandhu D."/>
            <person name="Valliyodan B."/>
            <person name="Lindquist E."/>
            <person name="Peto M."/>
            <person name="Grant D."/>
            <person name="Shu S."/>
            <person name="Goodstein D."/>
            <person name="Barry K."/>
            <person name="Futrell-Griggs M."/>
            <person name="Abernathy B."/>
            <person name="Du J."/>
            <person name="Tian Z."/>
            <person name="Zhu L."/>
            <person name="Gill N."/>
            <person name="Joshi T."/>
            <person name="Libault M."/>
            <person name="Sethuraman A."/>
            <person name="Zhang X.-C."/>
            <person name="Shinozaki K."/>
            <person name="Nguyen H.T."/>
            <person name="Wing R.A."/>
            <person name="Cregan P."/>
            <person name="Specht J."/>
            <person name="Grimwood J."/>
            <person name="Rokhsar D."/>
            <person name="Stacey G."/>
            <person name="Shoemaker R.C."/>
            <person name="Jackson S.A."/>
        </authorList>
    </citation>
    <scope>NUCLEOTIDE SEQUENCE</scope>
    <source>
        <strain evidence="2">cv. Williams 82</strain>
        <tissue evidence="1">Callus</tissue>
    </source>
</reference>
<evidence type="ECO:0000313" key="2">
    <source>
        <dbReference type="EnsemblPlants" id="KRH70921"/>
    </source>
</evidence>
<gene>
    <name evidence="1" type="ORF">GLYMA_02G118300</name>
</gene>
<sequence length="112" mass="12773">MRLILLGRCRSAVGNATFTFLGGHLEFESSNHNSSGMESFEECAAREPKKCHYVTIFMRAMVDVDVVKEQVPQNLEPTKCDGWDWYEWDHLSHPLLGPLEKMVKGAFDPFPI</sequence>
<dbReference type="FunFam" id="3.90.79.10:FF:000145">
    <property type="entry name" value="Uncharacterized protein"/>
    <property type="match status" value="1"/>
</dbReference>
<evidence type="ECO:0000313" key="3">
    <source>
        <dbReference type="Proteomes" id="UP000008827"/>
    </source>
</evidence>
<dbReference type="InParanoid" id="A0A0R0L1K0"/>
<dbReference type="OMA" id="CCCREEF"/>
<dbReference type="Proteomes" id="UP000008827">
    <property type="component" value="Chromosome 2"/>
</dbReference>
<dbReference type="PANTHER" id="PTHR16099:SF5">
    <property type="entry name" value="NUCLEOTIDE TRIPHOSPHATE DIPHOSPHATASE NUDT15"/>
    <property type="match status" value="1"/>
</dbReference>
<proteinExistence type="predicted"/>
<dbReference type="GO" id="GO:0006203">
    <property type="term" value="P:dGTP catabolic process"/>
    <property type="evidence" value="ECO:0000318"/>
    <property type="project" value="GO_Central"/>
</dbReference>
<dbReference type="SUPFAM" id="SSF55811">
    <property type="entry name" value="Nudix"/>
    <property type="match status" value="1"/>
</dbReference>
<dbReference type="InterPro" id="IPR015797">
    <property type="entry name" value="NUDIX_hydrolase-like_dom_sf"/>
</dbReference>
<name>A0A0R0L1K0_SOYBN</name>
<dbReference type="PANTHER" id="PTHR16099">
    <property type="entry name" value="8-OXO-DGTP DIPHOSPHATES NUDT15"/>
    <property type="match status" value="1"/>
</dbReference>
<accession>A0A0R0L1K0</accession>
<dbReference type="Gramene" id="KRH70921">
    <property type="protein sequence ID" value="KRH70921"/>
    <property type="gene ID" value="GLYMA_02G118300"/>
</dbReference>
<reference evidence="2" key="2">
    <citation type="submission" date="2018-02" db="UniProtKB">
        <authorList>
            <consortium name="EnsemblPlants"/>
        </authorList>
    </citation>
    <scope>IDENTIFICATION</scope>
    <source>
        <strain evidence="2">Williams 82</strain>
    </source>
</reference>
<keyword evidence="3" id="KW-1185">Reference proteome</keyword>
<dbReference type="Gene3D" id="3.90.79.10">
    <property type="entry name" value="Nucleoside Triphosphate Pyrophosphohydrolase"/>
    <property type="match status" value="1"/>
</dbReference>
<dbReference type="EMBL" id="CM000835">
    <property type="protein sequence ID" value="KRH70921.1"/>
    <property type="molecule type" value="Genomic_DNA"/>
</dbReference>